<feature type="transmembrane region" description="Helical" evidence="2">
    <location>
        <begin position="1346"/>
        <end position="1363"/>
    </location>
</feature>
<feature type="transmembrane region" description="Helical" evidence="2">
    <location>
        <begin position="1294"/>
        <end position="1311"/>
    </location>
</feature>
<feature type="region of interest" description="Disordered" evidence="1">
    <location>
        <begin position="1395"/>
        <end position="1420"/>
    </location>
</feature>
<accession>A0AAD9S5V6</accession>
<evidence type="ECO:0000256" key="2">
    <source>
        <dbReference type="SAM" id="Phobius"/>
    </source>
</evidence>
<comment type="caution">
    <text evidence="3">The sequence shown here is derived from an EMBL/GenBank/DDBJ whole genome shotgun (WGS) entry which is preliminary data.</text>
</comment>
<feature type="region of interest" description="Disordered" evidence="1">
    <location>
        <begin position="572"/>
        <end position="601"/>
    </location>
</feature>
<dbReference type="Proteomes" id="UP001265746">
    <property type="component" value="Unassembled WGS sequence"/>
</dbReference>
<name>A0AAD9S5V6_PHOAM</name>
<evidence type="ECO:0000313" key="4">
    <source>
        <dbReference type="Proteomes" id="UP001265746"/>
    </source>
</evidence>
<keyword evidence="4" id="KW-1185">Reference proteome</keyword>
<reference evidence="3" key="1">
    <citation type="submission" date="2023-06" db="EMBL/GenBank/DDBJ databases">
        <authorList>
            <person name="Noh H."/>
        </authorList>
    </citation>
    <scope>NUCLEOTIDE SEQUENCE</scope>
    <source>
        <strain evidence="3">DUCC20226</strain>
    </source>
</reference>
<feature type="compositionally biased region" description="Polar residues" evidence="1">
    <location>
        <begin position="53"/>
        <end position="64"/>
    </location>
</feature>
<organism evidence="3 4">
    <name type="scientific">Phomopsis amygdali</name>
    <name type="common">Fusicoccum amygdali</name>
    <dbReference type="NCBI Taxonomy" id="1214568"/>
    <lineage>
        <taxon>Eukaryota</taxon>
        <taxon>Fungi</taxon>
        <taxon>Dikarya</taxon>
        <taxon>Ascomycota</taxon>
        <taxon>Pezizomycotina</taxon>
        <taxon>Sordariomycetes</taxon>
        <taxon>Sordariomycetidae</taxon>
        <taxon>Diaporthales</taxon>
        <taxon>Diaporthaceae</taxon>
        <taxon>Diaporthe</taxon>
    </lineage>
</organism>
<feature type="region of interest" description="Disordered" evidence="1">
    <location>
        <begin position="1"/>
        <end position="94"/>
    </location>
</feature>
<dbReference type="InterPro" id="IPR026749">
    <property type="entry name" value="Tmem135"/>
</dbReference>
<feature type="compositionally biased region" description="Polar residues" evidence="1">
    <location>
        <begin position="81"/>
        <end position="94"/>
    </location>
</feature>
<protein>
    <submittedName>
        <fullName evidence="3">Uncharacterized protein</fullName>
    </submittedName>
</protein>
<evidence type="ECO:0000313" key="3">
    <source>
        <dbReference type="EMBL" id="KAK2599446.1"/>
    </source>
</evidence>
<feature type="transmembrane region" description="Helical" evidence="2">
    <location>
        <begin position="1221"/>
        <end position="1242"/>
    </location>
</feature>
<feature type="region of interest" description="Disordered" evidence="1">
    <location>
        <begin position="142"/>
        <end position="163"/>
    </location>
</feature>
<keyword evidence="2" id="KW-0472">Membrane</keyword>
<sequence length="1434" mass="158195">MASTNAPIPARPASTLAKPVIARKGSASQPVLRKRVEPAIPLPYLQRRPKKPTASTQLPSPLRTSSEDPVPSPTKEKSLSQHDQGNVNSNEQNQTLDNLPAQAVEEKGTGVANHETVLDHQEPKPGSAGSATQGAVVSPLATGEVTPPETVPSATSSVSFPPPAMSPAPYNGVPPPFPPGETHPAHFRGPVPEPIRLPQMNFTHRAMHQHHPSNGSLVFGGFPGSNTPSPAPVSGGAFAPPVTMAREQMPVPGIDAFGRPMLPAAPNDGLVQIPMNHGPMTPHSFHDSQSSRTADENGTIVPFMNGHNGMDFTRPRPPPGIARVPHPPNNQPQFNAEGPEVVDAMMFTDRINTMFASPAFADCDICLVLPERLTSVNSQHPGQLNAPLRLPGHKLILSMSPILANLMQKQAEQQEALRRGLHEIRISSDDPYLRADSMWRAIKHVYGFRYVPMGKIAPDNSEIEQFHFVLGYAAAGALLEIPHISINAMGEASKLLSWDTVEKGVEFALRESAIVLNRMDVSQGRLFPQFQYRHGIYVNELVERIMMFIITHFPNNFTLDTMVDDPRYARLPPTSSARETKGPEMANSIRAPPQISSRKSMPRFGDLEPDEDSYGQVVSHQEPFEHAAALSRILLNLPFEMVKFLLESNSIGGVSGWQTAQDRRRALPHVIAARENRRLRFVSDFMAGRHEGPDPGAALRSQEPQLLEGVWNSVCWREHFVLNGDAPIIERLLLGHWGNEGKKGGEKKQDSTGTASNTAIIQQYYIPTTTTKPGSPKLTVSSSFKDFRSSIYASRTTRSPTSPKSDRSMASSSGGRAQGGAASQAGTPSLSAKATTDPVLRNTLRYTISAREYALLHRYVLSKSRQLKKRVPTVETVNRIMNGDAGSKSSSKKGKAKAEDSTASIDMSVADVGSTSAGANAGAGAILGADDYNARAVRHSVRIFATTAVALKAWGVIATRFMGQKQDPKLKKQPLHKSPVFRLSLSLSSILLLYRLLFRFFTRLRLHILDDSAEPFRKRNPRTANTLTSPYAPAIGASLAGLALGVYPAEQLRVTIAIYAMFRALEFSWNFAEDGGLVWGREKNGRMKKRPWWFGSWLLQPFAFGQLLHSFVFDQDCFPTAYGDFIMKNSSAYLHPRPKDYPAGLKWPSTREVVDSMAQMARLNWPPYVSPTLFPNKEDTLPPSLTNVAPLSAPAHPLITALSCATLHPQDPSCSRTFLTFWLRSFPPLTRFFLLVYSAFLVPRYKALYNFPFTTLNKLVMNALRMSAFVTGSISSAWASICFFQTWLPRSFLATQRFFLGGFLAGFWAWVERRHGRGVFLYSARVSVDSLWKVGVKRRWWKAMKAGDVWVFVLAVMLTGVVYERDARAVREDSWRKGISWIRGQGFRDWAIEEDDEDEDVISDDGVEGAEGETENEDDDAEFVESVEFVQRAG</sequence>
<proteinExistence type="predicted"/>
<feature type="compositionally biased region" description="Low complexity" evidence="1">
    <location>
        <begin position="794"/>
        <end position="826"/>
    </location>
</feature>
<keyword evidence="2" id="KW-1133">Transmembrane helix</keyword>
<feature type="transmembrane region" description="Helical" evidence="2">
    <location>
        <begin position="1263"/>
        <end position="1288"/>
    </location>
</feature>
<feature type="region of interest" description="Disordered" evidence="1">
    <location>
        <begin position="791"/>
        <end position="834"/>
    </location>
</feature>
<evidence type="ECO:0000256" key="1">
    <source>
        <dbReference type="SAM" id="MobiDB-lite"/>
    </source>
</evidence>
<dbReference type="PANTHER" id="PTHR12459:SF19">
    <property type="entry name" value="TRANSMEMBRANE PROTEIN 135 N-TERMINAL DOMAIN-CONTAINING PROTEIN"/>
    <property type="match status" value="1"/>
</dbReference>
<feature type="region of interest" description="Disordered" evidence="1">
    <location>
        <begin position="880"/>
        <end position="900"/>
    </location>
</feature>
<gene>
    <name evidence="3" type="ORF">N8I77_011200</name>
</gene>
<keyword evidence="2" id="KW-0812">Transmembrane</keyword>
<dbReference type="PANTHER" id="PTHR12459">
    <property type="entry name" value="TRANSMEMBRANE PROTEIN 135-RELATED"/>
    <property type="match status" value="1"/>
</dbReference>
<dbReference type="EMBL" id="JAUJFL010000007">
    <property type="protein sequence ID" value="KAK2599446.1"/>
    <property type="molecule type" value="Genomic_DNA"/>
</dbReference>